<evidence type="ECO:0000313" key="3">
    <source>
        <dbReference type="Proteomes" id="UP000683000"/>
    </source>
</evidence>
<evidence type="ECO:0000313" key="2">
    <source>
        <dbReference type="EMBL" id="KAG6375177.1"/>
    </source>
</evidence>
<evidence type="ECO:0000256" key="1">
    <source>
        <dbReference type="SAM" id="MobiDB-lite"/>
    </source>
</evidence>
<dbReference type="OrthoDB" id="2803783at2759"/>
<accession>A0A8I2YNW9</accession>
<feature type="region of interest" description="Disordered" evidence="1">
    <location>
        <begin position="305"/>
        <end position="329"/>
    </location>
</feature>
<protein>
    <submittedName>
        <fullName evidence="2">Uncharacterized protein</fullName>
    </submittedName>
</protein>
<dbReference type="Proteomes" id="UP000683000">
    <property type="component" value="Unassembled WGS sequence"/>
</dbReference>
<name>A0A8I2YNW9_9AGAM</name>
<feature type="region of interest" description="Disordered" evidence="1">
    <location>
        <begin position="652"/>
        <end position="688"/>
    </location>
</feature>
<dbReference type="AlphaFoldDB" id="A0A8I2YNW9"/>
<dbReference type="EMBL" id="JAGFBS010000015">
    <property type="protein sequence ID" value="KAG6375177.1"/>
    <property type="molecule type" value="Genomic_DNA"/>
</dbReference>
<organism evidence="2 3">
    <name type="scientific">Boletus reticuloceps</name>
    <dbReference type="NCBI Taxonomy" id="495285"/>
    <lineage>
        <taxon>Eukaryota</taxon>
        <taxon>Fungi</taxon>
        <taxon>Dikarya</taxon>
        <taxon>Basidiomycota</taxon>
        <taxon>Agaricomycotina</taxon>
        <taxon>Agaricomycetes</taxon>
        <taxon>Agaricomycetidae</taxon>
        <taxon>Boletales</taxon>
        <taxon>Boletineae</taxon>
        <taxon>Boletaceae</taxon>
        <taxon>Boletoideae</taxon>
        <taxon>Boletus</taxon>
    </lineage>
</organism>
<keyword evidence="3" id="KW-1185">Reference proteome</keyword>
<comment type="caution">
    <text evidence="2">The sequence shown here is derived from an EMBL/GenBank/DDBJ whole genome shotgun (WGS) entry which is preliminary data.</text>
</comment>
<reference evidence="2" key="1">
    <citation type="submission" date="2021-03" db="EMBL/GenBank/DDBJ databases">
        <title>Evolutionary innovations through gain and loss of genes in the ectomycorrhizal Boletales.</title>
        <authorList>
            <person name="Wu G."/>
            <person name="Miyauchi S."/>
            <person name="Morin E."/>
            <person name="Yang Z.-L."/>
            <person name="Xu J."/>
            <person name="Martin F.M."/>
        </authorList>
    </citation>
    <scope>NUCLEOTIDE SEQUENCE</scope>
    <source>
        <strain evidence="2">BR01</strain>
    </source>
</reference>
<sequence>MPSWATKDQQAWLTEYQQKYYLPLMLKQNCTAFWNLYYEAFAEKWPEHEVLAPGVPEANFIPDQKEELKKAIADRKSQKLMNWMRTHSRPKKPTTGTAKVPELLTDEPDRHHLTPLEVFSKMFYKSHVKELAKAAAKKEDDEKIPVDIIRKTTITAWQQVQATDPETTKKVMEESPALLITALQRVQKSTQWSFTLLFGGPDPDIGSALRSGSIHLGKTAVGGDFRDSYVDFDERVMKPFHKFLTRVHPTAPDGTSGQLECNTPNLSPIKEPVPTLPIIEASAPVAVALSDGISPLPQPNVPSIEASIPASSTEPDLAQGTPRMDPRTEASAWLPQPTPPSCGLSLSDPNGADQHHLDNLYAPSLFPDTPFSFDEIFDPLPDDLSLLGTQTPSWNSGANTPLYQSEISHLSSCFNTPSIEPHSLPNILVPSDRDSHMAMTQGRKWTAPSYTFETHREPAATKTGHDSIVQTSALPTNQPLLVGNDLGGAIQTPPVMPSNNVTTTRIPASSADMVQTLPSVPLNFHTTHGPASIPARVQTQARPVQRPLVSNHGMVQTPPILSSTNPSMSITHPPVSNPPVLAPTERTQPTEMLFQVPLVHSSQQLGEIPTVESSPRVRSDELVSVNTQPVPVPASVGVEIARLPSDLAVHGMESNDGARSKRVRTASKRAAEANEIGGETKRVNRRHK</sequence>
<gene>
    <name evidence="2" type="ORF">JVT61DRAFT_3385</name>
</gene>
<proteinExistence type="predicted"/>